<keyword evidence="3" id="KW-1185">Reference proteome</keyword>
<accession>A0ABS3XNI5</accession>
<evidence type="ECO:0000313" key="3">
    <source>
        <dbReference type="Proteomes" id="UP000721954"/>
    </source>
</evidence>
<dbReference type="Proteomes" id="UP000721954">
    <property type="component" value="Unassembled WGS sequence"/>
</dbReference>
<dbReference type="GeneID" id="96257231"/>
<dbReference type="InterPro" id="IPR021741">
    <property type="entry name" value="DUF3311"/>
</dbReference>
<protein>
    <submittedName>
        <fullName evidence="2">DUF3311 domain-containing protein</fullName>
    </submittedName>
</protein>
<gene>
    <name evidence="2" type="ORF">JW613_01350</name>
</gene>
<keyword evidence="1" id="KW-1133">Transmembrane helix</keyword>
<sequence length="99" mass="10750">MSPQHQQGEGPLDGLPRVRAKRPALWLLLVPAVLYCAAPLVANRIEPRVLGLPFLLFWIVAATVVSPLVIWLVSRLDPAFRDGAVEPLPVDEPTAGGPR</sequence>
<keyword evidence="1" id="KW-0472">Membrane</keyword>
<dbReference type="Pfam" id="PF11755">
    <property type="entry name" value="DUF3311"/>
    <property type="match status" value="1"/>
</dbReference>
<feature type="transmembrane region" description="Helical" evidence="1">
    <location>
        <begin position="24"/>
        <end position="42"/>
    </location>
</feature>
<comment type="caution">
    <text evidence="2">The sequence shown here is derived from an EMBL/GenBank/DDBJ whole genome shotgun (WGS) entry which is preliminary data.</text>
</comment>
<name>A0ABS3XNI5_9ACTN</name>
<feature type="transmembrane region" description="Helical" evidence="1">
    <location>
        <begin position="54"/>
        <end position="73"/>
    </location>
</feature>
<evidence type="ECO:0000256" key="1">
    <source>
        <dbReference type="SAM" id="Phobius"/>
    </source>
</evidence>
<keyword evidence="1" id="KW-0812">Transmembrane</keyword>
<evidence type="ECO:0000313" key="2">
    <source>
        <dbReference type="EMBL" id="MBO8196963.1"/>
    </source>
</evidence>
<organism evidence="2 3">
    <name type="scientific">Streptomyces smyrnaeus</name>
    <dbReference type="NCBI Taxonomy" id="1387713"/>
    <lineage>
        <taxon>Bacteria</taxon>
        <taxon>Bacillati</taxon>
        <taxon>Actinomycetota</taxon>
        <taxon>Actinomycetes</taxon>
        <taxon>Kitasatosporales</taxon>
        <taxon>Streptomycetaceae</taxon>
        <taxon>Streptomyces</taxon>
    </lineage>
</organism>
<reference evidence="2 3" key="1">
    <citation type="submission" date="2021-02" db="EMBL/GenBank/DDBJ databases">
        <title>Streptomyces spirodelae sp. nov., isolated from duckweed.</title>
        <authorList>
            <person name="Saimee Y."/>
            <person name="Duangmal K."/>
        </authorList>
    </citation>
    <scope>NUCLEOTIDE SEQUENCE [LARGE SCALE GENOMIC DNA]</scope>
    <source>
        <strain evidence="2 3">DSM 42105</strain>
    </source>
</reference>
<dbReference type="EMBL" id="JAFFZM010000001">
    <property type="protein sequence ID" value="MBO8196963.1"/>
    <property type="molecule type" value="Genomic_DNA"/>
</dbReference>
<dbReference type="RefSeq" id="WP_209208826.1">
    <property type="nucleotide sequence ID" value="NZ_JAFFZM010000001.1"/>
</dbReference>
<proteinExistence type="predicted"/>